<name>A0A0R0LS38_9MICR</name>
<gene>
    <name evidence="1" type="ORF">M153_8108000704</name>
</gene>
<dbReference type="VEuPathDB" id="MicrosporidiaDB:M153_8108000704"/>
<accession>A0A0R0LS38</accession>
<comment type="caution">
    <text evidence="1">The sequence shown here is derived from an EMBL/GenBank/DDBJ whole genome shotgun (WGS) entry which is preliminary data.</text>
</comment>
<proteinExistence type="predicted"/>
<evidence type="ECO:0000313" key="2">
    <source>
        <dbReference type="Proteomes" id="UP000051530"/>
    </source>
</evidence>
<dbReference type="AlphaFoldDB" id="A0A0R0LS38"/>
<organism evidence="1 2">
    <name type="scientific">Pseudoloma neurophilia</name>
    <dbReference type="NCBI Taxonomy" id="146866"/>
    <lineage>
        <taxon>Eukaryota</taxon>
        <taxon>Fungi</taxon>
        <taxon>Fungi incertae sedis</taxon>
        <taxon>Microsporidia</taxon>
        <taxon>Pseudoloma</taxon>
    </lineage>
</organism>
<sequence>MTNYRKVILTQNSKSLLQLKYNEGAYISYSTHLKHTYLSQFHLVSEYIYSLKETIKRMNVTKNLTDNAADALMKVMFFDGLPNILKIKFANEGPEKVDLIITQIQKSELQIMNSMTNRIQTPTNIENKPIPTYNEKPLKDSTKRWCDNHKSTTHNSAECKFPQNNQINLRKIKLGRFNNM</sequence>
<evidence type="ECO:0008006" key="3">
    <source>
        <dbReference type="Google" id="ProtNLM"/>
    </source>
</evidence>
<protein>
    <recommendedName>
        <fullName evidence="3">Transposable element</fullName>
    </recommendedName>
</protein>
<dbReference type="Proteomes" id="UP000051530">
    <property type="component" value="Unassembled WGS sequence"/>
</dbReference>
<dbReference type="EMBL" id="LGUB01001044">
    <property type="protein sequence ID" value="KRH92290.1"/>
    <property type="molecule type" value="Genomic_DNA"/>
</dbReference>
<keyword evidence="2" id="KW-1185">Reference proteome</keyword>
<reference evidence="1 2" key="1">
    <citation type="submission" date="2015-07" db="EMBL/GenBank/DDBJ databases">
        <title>The genome of Pseudoloma neurophilia, a relevant intracellular parasite of the zebrafish.</title>
        <authorList>
            <person name="Ndikumana S."/>
            <person name="Pelin A."/>
            <person name="Sanders J."/>
            <person name="Corradi N."/>
        </authorList>
    </citation>
    <scope>NUCLEOTIDE SEQUENCE [LARGE SCALE GENOMIC DNA]</scope>
    <source>
        <strain evidence="1 2">MK1</strain>
    </source>
</reference>
<evidence type="ECO:0000313" key="1">
    <source>
        <dbReference type="EMBL" id="KRH92290.1"/>
    </source>
</evidence>